<dbReference type="AlphaFoldDB" id="A0A0C9TWE4"/>
<dbReference type="InterPro" id="IPR001208">
    <property type="entry name" value="MCM_dom"/>
</dbReference>
<dbReference type="Gene3D" id="3.40.50.300">
    <property type="entry name" value="P-loop containing nucleotide triphosphate hydrolases"/>
    <property type="match status" value="1"/>
</dbReference>
<feature type="compositionally biased region" description="Basic and acidic residues" evidence="3">
    <location>
        <begin position="1"/>
        <end position="13"/>
    </location>
</feature>
<evidence type="ECO:0000313" key="6">
    <source>
        <dbReference type="Proteomes" id="UP000054279"/>
    </source>
</evidence>
<dbReference type="GO" id="GO:0006270">
    <property type="term" value="P:DNA replication initiation"/>
    <property type="evidence" value="ECO:0007669"/>
    <property type="project" value="TreeGrafter"/>
</dbReference>
<reference evidence="5 6" key="1">
    <citation type="submission" date="2014-06" db="EMBL/GenBank/DDBJ databases">
        <title>Evolutionary Origins and Diversification of the Mycorrhizal Mutualists.</title>
        <authorList>
            <consortium name="DOE Joint Genome Institute"/>
            <consortium name="Mycorrhizal Genomics Consortium"/>
            <person name="Kohler A."/>
            <person name="Kuo A."/>
            <person name="Nagy L.G."/>
            <person name="Floudas D."/>
            <person name="Copeland A."/>
            <person name="Barry K.W."/>
            <person name="Cichocki N."/>
            <person name="Veneault-Fourrey C."/>
            <person name="LaButti K."/>
            <person name="Lindquist E.A."/>
            <person name="Lipzen A."/>
            <person name="Lundell T."/>
            <person name="Morin E."/>
            <person name="Murat C."/>
            <person name="Riley R."/>
            <person name="Ohm R."/>
            <person name="Sun H."/>
            <person name="Tunlid A."/>
            <person name="Henrissat B."/>
            <person name="Grigoriev I.V."/>
            <person name="Hibbett D.S."/>
            <person name="Martin F."/>
        </authorList>
    </citation>
    <scope>NUCLEOTIDE SEQUENCE [LARGE SCALE GENOMIC DNA]</scope>
    <source>
        <strain evidence="5 6">SS14</strain>
    </source>
</reference>
<keyword evidence="2" id="KW-0067">ATP-binding</keyword>
<dbReference type="Pfam" id="PF00493">
    <property type="entry name" value="MCM"/>
    <property type="match status" value="1"/>
</dbReference>
<evidence type="ECO:0000259" key="4">
    <source>
        <dbReference type="PROSITE" id="PS50051"/>
    </source>
</evidence>
<keyword evidence="6" id="KW-1185">Reference proteome</keyword>
<dbReference type="GO" id="GO:0017116">
    <property type="term" value="F:single-stranded DNA helicase activity"/>
    <property type="evidence" value="ECO:0007669"/>
    <property type="project" value="TreeGrafter"/>
</dbReference>
<dbReference type="InterPro" id="IPR031327">
    <property type="entry name" value="MCM"/>
</dbReference>
<evidence type="ECO:0000313" key="5">
    <source>
        <dbReference type="EMBL" id="KIJ34713.1"/>
    </source>
</evidence>
<evidence type="ECO:0000256" key="1">
    <source>
        <dbReference type="ARBA" id="ARBA00022741"/>
    </source>
</evidence>
<dbReference type="EMBL" id="KN837197">
    <property type="protein sequence ID" value="KIJ34713.1"/>
    <property type="molecule type" value="Genomic_DNA"/>
</dbReference>
<name>A0A0C9TWE4_SPHS4</name>
<dbReference type="PANTHER" id="PTHR11630:SF42">
    <property type="entry name" value="DNA REPLICATION LICENSING FACTOR MCM5"/>
    <property type="match status" value="1"/>
</dbReference>
<gene>
    <name evidence="5" type="ORF">M422DRAFT_51936</name>
</gene>
<keyword evidence="1" id="KW-0547">Nucleotide-binding</keyword>
<accession>A0A0C9TWE4</accession>
<feature type="domain" description="MCM C-terminal AAA(+) ATPase" evidence="4">
    <location>
        <begin position="54"/>
        <end position="169"/>
    </location>
</feature>
<dbReference type="PANTHER" id="PTHR11630">
    <property type="entry name" value="DNA REPLICATION LICENSING FACTOR MCM FAMILY MEMBER"/>
    <property type="match status" value="1"/>
</dbReference>
<dbReference type="PROSITE" id="PS50051">
    <property type="entry name" value="MCM_2"/>
    <property type="match status" value="1"/>
</dbReference>
<protein>
    <recommendedName>
        <fullName evidence="4">MCM C-terminal AAA(+) ATPase domain-containing protein</fullName>
    </recommendedName>
</protein>
<dbReference type="Proteomes" id="UP000054279">
    <property type="component" value="Unassembled WGS sequence"/>
</dbReference>
<dbReference type="GO" id="GO:0005634">
    <property type="term" value="C:nucleus"/>
    <property type="evidence" value="ECO:0007669"/>
    <property type="project" value="TreeGrafter"/>
</dbReference>
<dbReference type="OrthoDB" id="10036721at2759"/>
<dbReference type="GO" id="GO:0043138">
    <property type="term" value="F:3'-5' DNA helicase activity"/>
    <property type="evidence" value="ECO:0007669"/>
    <property type="project" value="TreeGrafter"/>
</dbReference>
<dbReference type="GO" id="GO:0042555">
    <property type="term" value="C:MCM complex"/>
    <property type="evidence" value="ECO:0007669"/>
    <property type="project" value="TreeGrafter"/>
</dbReference>
<proteinExistence type="predicted"/>
<dbReference type="GO" id="GO:0000727">
    <property type="term" value="P:double-strand break repair via break-induced replication"/>
    <property type="evidence" value="ECO:0007669"/>
    <property type="project" value="TreeGrafter"/>
</dbReference>
<dbReference type="SMART" id="SM00350">
    <property type="entry name" value="MCM"/>
    <property type="match status" value="1"/>
</dbReference>
<evidence type="ECO:0000256" key="2">
    <source>
        <dbReference type="ARBA" id="ARBA00022840"/>
    </source>
</evidence>
<organism evidence="5 6">
    <name type="scientific">Sphaerobolus stellatus (strain SS14)</name>
    <dbReference type="NCBI Taxonomy" id="990650"/>
    <lineage>
        <taxon>Eukaryota</taxon>
        <taxon>Fungi</taxon>
        <taxon>Dikarya</taxon>
        <taxon>Basidiomycota</taxon>
        <taxon>Agaricomycotina</taxon>
        <taxon>Agaricomycetes</taxon>
        <taxon>Phallomycetidae</taxon>
        <taxon>Geastrales</taxon>
        <taxon>Sphaerobolaceae</taxon>
        <taxon>Sphaerobolus</taxon>
    </lineage>
</organism>
<dbReference type="GO" id="GO:0003697">
    <property type="term" value="F:single-stranded DNA binding"/>
    <property type="evidence" value="ECO:0007669"/>
    <property type="project" value="TreeGrafter"/>
</dbReference>
<dbReference type="HOGENOM" id="CLU_1190532_0_0_1"/>
<sequence>MHVSKDAAKEKNDCGGQGPAKSILMKGKANRRSSGFASAISLSSASRDSASEDFYERFTKSVAPSIFGTLDIKKAITCLLFGSSKKIFSDRMRLRGDFNVLLLGDLGSAKSQLLKFVGKVAPITSSKSLSVDSVRPERPWSLSLVVCIDEFAKMRDDDEERVAIHDAMELADELKKSGSLHSETAEDPRSQIYHNNERRGAIACIEARRFLTFVIVPNRSAQDTFQGKLDKNE</sequence>
<feature type="region of interest" description="Disordered" evidence="3">
    <location>
        <begin position="1"/>
        <end position="22"/>
    </location>
</feature>
<evidence type="ECO:0000256" key="3">
    <source>
        <dbReference type="SAM" id="MobiDB-lite"/>
    </source>
</evidence>
<dbReference type="InterPro" id="IPR027417">
    <property type="entry name" value="P-loop_NTPase"/>
</dbReference>
<dbReference type="GO" id="GO:0005524">
    <property type="term" value="F:ATP binding"/>
    <property type="evidence" value="ECO:0007669"/>
    <property type="project" value="UniProtKB-KW"/>
</dbReference>